<sequence>MSNPGLIKAFTTGGAVTRRRLVKFGAADATVVQAAAATDLIIGAATELDAASGARVSVVLTGIADVEAGGNITRGSLVTADSDGKAVAAAPAAGVNNRVAGVAMVSAASGDIIPVLLAPQQIQGA</sequence>
<evidence type="ECO:0008006" key="3">
    <source>
        <dbReference type="Google" id="ProtNLM"/>
    </source>
</evidence>
<proteinExistence type="predicted"/>
<dbReference type="AlphaFoldDB" id="A0A564WJP9"/>
<dbReference type="Pfam" id="PF09956">
    <property type="entry name" value="Phage_cement_2"/>
    <property type="match status" value="1"/>
</dbReference>
<dbReference type="InterPro" id="IPR011231">
    <property type="entry name" value="Phage_VT1-Sakai_H0018"/>
</dbReference>
<dbReference type="Proteomes" id="UP000326641">
    <property type="component" value="Unassembled WGS sequence"/>
</dbReference>
<organism evidence="1 2">
    <name type="scientific">Candidatus Defluviicoccus seviourii</name>
    <dbReference type="NCBI Taxonomy" id="2565273"/>
    <lineage>
        <taxon>Bacteria</taxon>
        <taxon>Pseudomonadati</taxon>
        <taxon>Pseudomonadota</taxon>
        <taxon>Alphaproteobacteria</taxon>
        <taxon>Rhodospirillales</taxon>
        <taxon>Rhodospirillaceae</taxon>
        <taxon>Defluviicoccus</taxon>
    </lineage>
</organism>
<evidence type="ECO:0000313" key="2">
    <source>
        <dbReference type="Proteomes" id="UP000326641"/>
    </source>
</evidence>
<name>A0A564WJP9_9PROT</name>
<accession>A0A564WJP9</accession>
<evidence type="ECO:0000313" key="1">
    <source>
        <dbReference type="EMBL" id="VUX47864.1"/>
    </source>
</evidence>
<reference evidence="1" key="1">
    <citation type="submission" date="2018-11" db="EMBL/GenBank/DDBJ databases">
        <authorList>
            <person name="Onetto C."/>
        </authorList>
    </citation>
    <scope>NUCLEOTIDE SEQUENCE [LARGE SCALE GENOMIC DNA]</scope>
</reference>
<gene>
    <name evidence="1" type="ORF">DF3PA_80024</name>
</gene>
<protein>
    <recommendedName>
        <fullName evidence="3">DUF2190 domain-containing protein</fullName>
    </recommendedName>
</protein>
<dbReference type="EMBL" id="UXAT02000053">
    <property type="protein sequence ID" value="VUX47864.1"/>
    <property type="molecule type" value="Genomic_DNA"/>
</dbReference>
<comment type="caution">
    <text evidence="1">The sequence shown here is derived from an EMBL/GenBank/DDBJ whole genome shotgun (WGS) entry which is preliminary data.</text>
</comment>
<keyword evidence="2" id="KW-1185">Reference proteome</keyword>